<comment type="caution">
    <text evidence="2">The sequence shown here is derived from an EMBL/GenBank/DDBJ whole genome shotgun (WGS) entry which is preliminary data.</text>
</comment>
<evidence type="ECO:0000313" key="2">
    <source>
        <dbReference type="EMBL" id="KAB1206305.1"/>
    </source>
</evidence>
<organism evidence="2 3">
    <name type="scientific">Morella rubra</name>
    <name type="common">Chinese bayberry</name>
    <dbReference type="NCBI Taxonomy" id="262757"/>
    <lineage>
        <taxon>Eukaryota</taxon>
        <taxon>Viridiplantae</taxon>
        <taxon>Streptophyta</taxon>
        <taxon>Embryophyta</taxon>
        <taxon>Tracheophyta</taxon>
        <taxon>Spermatophyta</taxon>
        <taxon>Magnoliopsida</taxon>
        <taxon>eudicotyledons</taxon>
        <taxon>Gunneridae</taxon>
        <taxon>Pentapetalae</taxon>
        <taxon>rosids</taxon>
        <taxon>fabids</taxon>
        <taxon>Fagales</taxon>
        <taxon>Myricaceae</taxon>
        <taxon>Morella</taxon>
    </lineage>
</organism>
<accession>A0A6A1V0Y4</accession>
<feature type="region of interest" description="Disordered" evidence="1">
    <location>
        <begin position="115"/>
        <end position="153"/>
    </location>
</feature>
<name>A0A6A1V0Y4_9ROSI</name>
<dbReference type="EMBL" id="RXIC02000025">
    <property type="protein sequence ID" value="KAB1206305.1"/>
    <property type="molecule type" value="Genomic_DNA"/>
</dbReference>
<evidence type="ECO:0000256" key="1">
    <source>
        <dbReference type="SAM" id="MobiDB-lite"/>
    </source>
</evidence>
<evidence type="ECO:0000313" key="3">
    <source>
        <dbReference type="Proteomes" id="UP000516437"/>
    </source>
</evidence>
<feature type="compositionally biased region" description="Polar residues" evidence="1">
    <location>
        <begin position="1"/>
        <end position="10"/>
    </location>
</feature>
<feature type="region of interest" description="Disordered" evidence="1">
    <location>
        <begin position="48"/>
        <end position="80"/>
    </location>
</feature>
<feature type="region of interest" description="Disordered" evidence="1">
    <location>
        <begin position="1"/>
        <end position="32"/>
    </location>
</feature>
<keyword evidence="3" id="KW-1185">Reference proteome</keyword>
<sequence>MHLLSDFSSTDVEKSDVYGDVEGPEGRGRAKSDLYGRNVDWFWAFPRTVDDNEGDIPSKYEDSDDMQSDKGSDCDEQKEGHAVVDRATLYKVEHSCSDSTLVNPHVIEKIQYCDGQNVDTPSGNNDDDCDGVGSSDDGAHADGVEAATATAKY</sequence>
<dbReference type="Proteomes" id="UP000516437">
    <property type="component" value="Chromosome 7"/>
</dbReference>
<protein>
    <submittedName>
        <fullName evidence="2">Uncharacterized protein</fullName>
    </submittedName>
</protein>
<feature type="compositionally biased region" description="Basic and acidic residues" evidence="1">
    <location>
        <begin position="56"/>
        <end position="80"/>
    </location>
</feature>
<gene>
    <name evidence="2" type="ORF">CJ030_MR7G011798</name>
</gene>
<dbReference type="AlphaFoldDB" id="A0A6A1V0Y4"/>
<reference evidence="2 3" key="1">
    <citation type="journal article" date="2019" name="Plant Biotechnol. J.">
        <title>The red bayberry genome and genetic basis of sex determination.</title>
        <authorList>
            <person name="Jia H.M."/>
            <person name="Jia H.J."/>
            <person name="Cai Q.L."/>
            <person name="Wang Y."/>
            <person name="Zhao H.B."/>
            <person name="Yang W.F."/>
            <person name="Wang G.Y."/>
            <person name="Li Y.H."/>
            <person name="Zhan D.L."/>
            <person name="Shen Y.T."/>
            <person name="Niu Q.F."/>
            <person name="Chang L."/>
            <person name="Qiu J."/>
            <person name="Zhao L."/>
            <person name="Xie H.B."/>
            <person name="Fu W.Y."/>
            <person name="Jin J."/>
            <person name="Li X.W."/>
            <person name="Jiao Y."/>
            <person name="Zhou C.C."/>
            <person name="Tu T."/>
            <person name="Chai C.Y."/>
            <person name="Gao J.L."/>
            <person name="Fan L.J."/>
            <person name="van de Weg E."/>
            <person name="Wang J.Y."/>
            <person name="Gao Z.S."/>
        </authorList>
    </citation>
    <scope>NUCLEOTIDE SEQUENCE [LARGE SCALE GENOMIC DNA]</scope>
    <source>
        <tissue evidence="2">Leaves</tissue>
    </source>
</reference>
<proteinExistence type="predicted"/>